<dbReference type="SUPFAM" id="SSF51735">
    <property type="entry name" value="NAD(P)-binding Rossmann-fold domains"/>
    <property type="match status" value="1"/>
</dbReference>
<organism evidence="6 7">
    <name type="scientific">Syntrophorhabdus aromaticivorans</name>
    <dbReference type="NCBI Taxonomy" id="328301"/>
    <lineage>
        <taxon>Bacteria</taxon>
        <taxon>Pseudomonadati</taxon>
        <taxon>Thermodesulfobacteriota</taxon>
        <taxon>Syntrophorhabdia</taxon>
        <taxon>Syntrophorhabdales</taxon>
        <taxon>Syntrophorhabdaceae</taxon>
        <taxon>Syntrophorhabdus</taxon>
    </lineage>
</organism>
<dbReference type="InterPro" id="IPR013328">
    <property type="entry name" value="6PGD_dom2"/>
</dbReference>
<dbReference type="InterPro" id="IPR008927">
    <property type="entry name" value="6-PGluconate_DH-like_C_sf"/>
</dbReference>
<keyword evidence="1" id="KW-0560">Oxidoreductase</keyword>
<feature type="binding site" evidence="3">
    <location>
        <position position="92"/>
    </location>
    <ligand>
        <name>NAD(+)</name>
        <dbReference type="ChEBI" id="CHEBI:57540"/>
    </ligand>
</feature>
<evidence type="ECO:0000259" key="4">
    <source>
        <dbReference type="Pfam" id="PF00725"/>
    </source>
</evidence>
<dbReference type="Proteomes" id="UP000777265">
    <property type="component" value="Unassembled WGS sequence"/>
</dbReference>
<evidence type="ECO:0000313" key="6">
    <source>
        <dbReference type="EMBL" id="NLW34574.1"/>
    </source>
</evidence>
<dbReference type="Gene3D" id="3.40.50.720">
    <property type="entry name" value="NAD(P)-binding Rossmann-like Domain"/>
    <property type="match status" value="1"/>
</dbReference>
<feature type="binding site" evidence="3">
    <location>
        <position position="33"/>
    </location>
    <ligand>
        <name>NAD(+)</name>
        <dbReference type="ChEBI" id="CHEBI:57540"/>
    </ligand>
</feature>
<dbReference type="GO" id="GO:0006631">
    <property type="term" value="P:fatty acid metabolic process"/>
    <property type="evidence" value="ECO:0007669"/>
    <property type="project" value="InterPro"/>
</dbReference>
<dbReference type="FunFam" id="3.40.50.720:FF:000009">
    <property type="entry name" value="Fatty oxidation complex, alpha subunit"/>
    <property type="match status" value="1"/>
</dbReference>
<dbReference type="EMBL" id="JAAYEE010000067">
    <property type="protein sequence ID" value="NLW34574.1"/>
    <property type="molecule type" value="Genomic_DNA"/>
</dbReference>
<feature type="binding site" evidence="3">
    <location>
        <position position="119"/>
    </location>
    <ligand>
        <name>NAD(+)</name>
        <dbReference type="ChEBI" id="CHEBI:57540"/>
    </ligand>
</feature>
<dbReference type="Pfam" id="PF02737">
    <property type="entry name" value="3HCDH_N"/>
    <property type="match status" value="1"/>
</dbReference>
<dbReference type="STRING" id="909663.GCA_000512235_01522"/>
<dbReference type="GO" id="GO:0016616">
    <property type="term" value="F:oxidoreductase activity, acting on the CH-OH group of donors, NAD or NADP as acceptor"/>
    <property type="evidence" value="ECO:0007669"/>
    <property type="project" value="InterPro"/>
</dbReference>
<keyword evidence="3" id="KW-0520">NAD</keyword>
<dbReference type="Gene3D" id="1.10.1040.10">
    <property type="entry name" value="N-(1-d-carboxylethyl)-l-norvaline Dehydrogenase, domain 2"/>
    <property type="match status" value="1"/>
</dbReference>
<reference evidence="6" key="2">
    <citation type="submission" date="2020-01" db="EMBL/GenBank/DDBJ databases">
        <authorList>
            <person name="Campanaro S."/>
        </authorList>
    </citation>
    <scope>NUCLEOTIDE SEQUENCE</scope>
    <source>
        <strain evidence="6">AS06rmzACSIP_7</strain>
    </source>
</reference>
<protein>
    <submittedName>
        <fullName evidence="6">3-hydroxyacyl-CoA dehydrogenase family protein</fullName>
    </submittedName>
</protein>
<feature type="binding site" evidence="3">
    <location>
        <begin position="10"/>
        <end position="15"/>
    </location>
    <ligand>
        <name>NAD(+)</name>
        <dbReference type="ChEBI" id="CHEBI:57540"/>
    </ligand>
</feature>
<dbReference type="InterPro" id="IPR022694">
    <property type="entry name" value="3-OHacyl-CoA_DH"/>
</dbReference>
<dbReference type="Pfam" id="PF00725">
    <property type="entry name" value="3HCDH"/>
    <property type="match status" value="1"/>
</dbReference>
<dbReference type="InterPro" id="IPR006176">
    <property type="entry name" value="3-OHacyl-CoA_DH_NAD-bd"/>
</dbReference>
<dbReference type="PANTHER" id="PTHR48075">
    <property type="entry name" value="3-HYDROXYACYL-COA DEHYDROGENASE FAMILY PROTEIN"/>
    <property type="match status" value="1"/>
</dbReference>
<feature type="binding site" evidence="3">
    <location>
        <position position="97"/>
    </location>
    <ligand>
        <name>NAD(+)</name>
        <dbReference type="ChEBI" id="CHEBI:57540"/>
    </ligand>
</feature>
<comment type="caution">
    <text evidence="6">The sequence shown here is derived from an EMBL/GenBank/DDBJ whole genome shotgun (WGS) entry which is preliminary data.</text>
</comment>
<dbReference type="InterPro" id="IPR036291">
    <property type="entry name" value="NAD(P)-bd_dom_sf"/>
</dbReference>
<dbReference type="PANTHER" id="PTHR48075:SF5">
    <property type="entry name" value="3-HYDROXYBUTYRYL-COA DEHYDROGENASE"/>
    <property type="match status" value="1"/>
</dbReference>
<dbReference type="SUPFAM" id="SSF48179">
    <property type="entry name" value="6-phosphogluconate dehydrogenase C-terminal domain-like"/>
    <property type="match status" value="1"/>
</dbReference>
<name>A0A351U223_9BACT</name>
<feature type="binding site" evidence="3">
    <location>
        <position position="143"/>
    </location>
    <ligand>
        <name>NAD(+)</name>
        <dbReference type="ChEBI" id="CHEBI:57540"/>
    </ligand>
</feature>
<gene>
    <name evidence="6" type="ORF">GXY80_03695</name>
</gene>
<feature type="binding site" evidence="3">
    <location>
        <position position="276"/>
    </location>
    <ligand>
        <name>NAD(+)</name>
        <dbReference type="ChEBI" id="CHEBI:57540"/>
    </ligand>
</feature>
<feature type="domain" description="3-hydroxyacyl-CoA dehydrogenase C-terminal" evidence="4">
    <location>
        <begin position="187"/>
        <end position="284"/>
    </location>
</feature>
<evidence type="ECO:0000259" key="5">
    <source>
        <dbReference type="Pfam" id="PF02737"/>
    </source>
</evidence>
<dbReference type="PIRSF" id="PIRSF000105">
    <property type="entry name" value="HCDH"/>
    <property type="match status" value="1"/>
</dbReference>
<dbReference type="GO" id="GO:0070403">
    <property type="term" value="F:NAD+ binding"/>
    <property type="evidence" value="ECO:0007669"/>
    <property type="project" value="InterPro"/>
</dbReference>
<evidence type="ECO:0000256" key="1">
    <source>
        <dbReference type="ARBA" id="ARBA00023002"/>
    </source>
</evidence>
<evidence type="ECO:0000256" key="3">
    <source>
        <dbReference type="PIRSR" id="PIRSR000105-2"/>
    </source>
</evidence>
<proteinExistence type="predicted"/>
<sequence length="286" mass="31760">MEIKTIGVLGAGTMGNGIAQVAAAAGYNVIMRDIEEKFVANGLKNIDKFLGKSVEKGKMTQEAKDALMGRIKGTTKMEDLKDCDYVIEAVFEDMNLKKAVFKELDGILRKDVIIGTNTSSMSITEIAAVTGRGDRIVGLHFFNPVPLMRLVEIIRGYYTSDETVAASFELAKKFGKEPIEVKTDIPGFVVNRLMIPHLMEAIWLYQEGIASKEDIDKAAKLGLNYPMGPFQLMDLTGVDIALHVVDYFYQELNKELKWVAPRMLKDMVKAGRVGMKAGAGWYDYNK</sequence>
<feature type="domain" description="3-hydroxyacyl-CoA dehydrogenase NAD binding" evidence="5">
    <location>
        <begin position="5"/>
        <end position="182"/>
    </location>
</feature>
<dbReference type="AlphaFoldDB" id="A0A351U223"/>
<accession>A0A351U223</accession>
<reference evidence="6" key="1">
    <citation type="journal article" date="2020" name="Biotechnol. Biofuels">
        <title>New insights from the biogas microbiome by comprehensive genome-resolved metagenomics of nearly 1600 species originating from multiple anaerobic digesters.</title>
        <authorList>
            <person name="Campanaro S."/>
            <person name="Treu L."/>
            <person name="Rodriguez-R L.M."/>
            <person name="Kovalovszki A."/>
            <person name="Ziels R.M."/>
            <person name="Maus I."/>
            <person name="Zhu X."/>
            <person name="Kougias P.G."/>
            <person name="Basile A."/>
            <person name="Luo G."/>
            <person name="Schluter A."/>
            <person name="Konstantinidis K.T."/>
            <person name="Angelidaki I."/>
        </authorList>
    </citation>
    <scope>NUCLEOTIDE SEQUENCE</scope>
    <source>
        <strain evidence="6">AS06rmzACSIP_7</strain>
    </source>
</reference>
<evidence type="ECO:0000256" key="2">
    <source>
        <dbReference type="PIRSR" id="PIRSR000105-1"/>
    </source>
</evidence>
<evidence type="ECO:0000313" key="7">
    <source>
        <dbReference type="Proteomes" id="UP000777265"/>
    </source>
</evidence>
<feature type="site" description="Important for catalytic activity" evidence="2">
    <location>
        <position position="140"/>
    </location>
</feature>
<dbReference type="InterPro" id="IPR006108">
    <property type="entry name" value="3HC_DH_C"/>
</dbReference>